<dbReference type="RefSeq" id="WP_379947743.1">
    <property type="nucleotide sequence ID" value="NZ_JBHMAF010000010.1"/>
</dbReference>
<evidence type="ECO:0000256" key="4">
    <source>
        <dbReference type="PIRNR" id="PIRNR005690"/>
    </source>
</evidence>
<feature type="transmembrane region" description="Helical" evidence="5">
    <location>
        <begin position="403"/>
        <end position="424"/>
    </location>
</feature>
<name>A0ABV5WAP0_9BACI</name>
<dbReference type="Pfam" id="PF03323">
    <property type="entry name" value="GerA"/>
    <property type="match status" value="1"/>
</dbReference>
<comment type="similarity">
    <text evidence="2 4">Belongs to the GerABKA family.</text>
</comment>
<evidence type="ECO:0000313" key="6">
    <source>
        <dbReference type="EMBL" id="MFB9757432.1"/>
    </source>
</evidence>
<dbReference type="PIRSF" id="PIRSF005690">
    <property type="entry name" value="GerBA"/>
    <property type="match status" value="1"/>
</dbReference>
<feature type="transmembrane region" description="Helical" evidence="5">
    <location>
        <begin position="309"/>
        <end position="331"/>
    </location>
</feature>
<dbReference type="EMBL" id="JBHMAF010000010">
    <property type="protein sequence ID" value="MFB9757432.1"/>
    <property type="molecule type" value="Genomic_DNA"/>
</dbReference>
<keyword evidence="3 4" id="KW-0472">Membrane</keyword>
<dbReference type="InterPro" id="IPR004995">
    <property type="entry name" value="Spore_Ger"/>
</dbReference>
<dbReference type="Proteomes" id="UP001589609">
    <property type="component" value="Unassembled WGS sequence"/>
</dbReference>
<evidence type="ECO:0000256" key="2">
    <source>
        <dbReference type="ARBA" id="ARBA00005278"/>
    </source>
</evidence>
<dbReference type="InterPro" id="IPR050768">
    <property type="entry name" value="UPF0353/GerABKA_families"/>
</dbReference>
<keyword evidence="5" id="KW-0812">Transmembrane</keyword>
<feature type="transmembrane region" description="Helical" evidence="5">
    <location>
        <begin position="380"/>
        <end position="397"/>
    </location>
</feature>
<evidence type="ECO:0000256" key="1">
    <source>
        <dbReference type="ARBA" id="ARBA00004141"/>
    </source>
</evidence>
<evidence type="ECO:0000313" key="7">
    <source>
        <dbReference type="Proteomes" id="UP001589609"/>
    </source>
</evidence>
<dbReference type="PANTHER" id="PTHR22550:SF5">
    <property type="entry name" value="LEUCINE ZIPPER PROTEIN 4"/>
    <property type="match status" value="1"/>
</dbReference>
<sequence length="522" mass="58069">MLFRKNRKRFHKKEQLRTQESQAIDQQTLLSSELDENLQVLRSMYQDCFDVVFRTFLIGGQTKAALVYIEGLSNNAEIDDQVIAPLMSETEGDFCNPYELLEEKLHISKMREIKTLTDCIENISVGHPVLLIQQEVFGLAFGLAKWEKRAIGEPQAESVVRGPREGFVETLGINTALLRRKIKSPALKMKPMTIGRYTSTNIVIAYMEGLADQTLIKEVENRLQRIEIDSVLESGYIEELIEDNPYSPFPQLINTERPDVAAANLLEGRVVILVDGTPFVLIAPISFFSLLQSPEDYYQRYLVSSAIRLLRLVFMGFSLTLPSLYVAVLTYHQEMVPTSLLISVASSREAVPFPALVEALMMEVTFEALREAGVRLPKQVGAAVSIVGALVIGQAAVQAGLVSAPMVIVVAITGVASFMVPHYTQGIALRMLRFPMILLAGSLGLLGVMLGVITIVVHLCTLRSFGIPYLTPIAPMKGNEVKDTLIRAPWWMMNTRPHLTGEFNLYRQSSGQKPDPNKGGEQ</sequence>
<organism evidence="6 7">
    <name type="scientific">Ectobacillus funiculus</name>
    <dbReference type="NCBI Taxonomy" id="137993"/>
    <lineage>
        <taxon>Bacteria</taxon>
        <taxon>Bacillati</taxon>
        <taxon>Bacillota</taxon>
        <taxon>Bacilli</taxon>
        <taxon>Bacillales</taxon>
        <taxon>Bacillaceae</taxon>
        <taxon>Ectobacillus</taxon>
    </lineage>
</organism>
<keyword evidence="7" id="KW-1185">Reference proteome</keyword>
<feature type="transmembrane region" description="Helical" evidence="5">
    <location>
        <begin position="436"/>
        <end position="459"/>
    </location>
</feature>
<comment type="subcellular location">
    <subcellularLocation>
        <location evidence="4">Cell membrane</location>
    </subcellularLocation>
    <subcellularLocation>
        <location evidence="1">Membrane</location>
        <topology evidence="1">Multi-pass membrane protein</topology>
    </subcellularLocation>
</comment>
<gene>
    <name evidence="6" type="ORF">ACFFMS_02580</name>
</gene>
<reference evidence="6 7" key="1">
    <citation type="submission" date="2024-09" db="EMBL/GenBank/DDBJ databases">
        <authorList>
            <person name="Sun Q."/>
            <person name="Mori K."/>
        </authorList>
    </citation>
    <scope>NUCLEOTIDE SEQUENCE [LARGE SCALE GENOMIC DNA]</scope>
    <source>
        <strain evidence="6 7">JCM 11201</strain>
    </source>
</reference>
<keyword evidence="5" id="KW-1133">Transmembrane helix</keyword>
<dbReference type="PANTHER" id="PTHR22550">
    <property type="entry name" value="SPORE GERMINATION PROTEIN"/>
    <property type="match status" value="1"/>
</dbReference>
<proteinExistence type="inferred from homology"/>
<protein>
    <submittedName>
        <fullName evidence="6">Spore germination protein</fullName>
    </submittedName>
</protein>
<comment type="caution">
    <text evidence="6">The sequence shown here is derived from an EMBL/GenBank/DDBJ whole genome shotgun (WGS) entry which is preliminary data.</text>
</comment>
<accession>A0ABV5WAP0</accession>
<evidence type="ECO:0000256" key="3">
    <source>
        <dbReference type="ARBA" id="ARBA00023136"/>
    </source>
</evidence>
<evidence type="ECO:0000256" key="5">
    <source>
        <dbReference type="SAM" id="Phobius"/>
    </source>
</evidence>